<feature type="region of interest" description="Disordered" evidence="1">
    <location>
        <begin position="3258"/>
        <end position="3463"/>
    </location>
</feature>
<feature type="region of interest" description="Disordered" evidence="1">
    <location>
        <begin position="2701"/>
        <end position="2756"/>
    </location>
</feature>
<feature type="region of interest" description="Disordered" evidence="1">
    <location>
        <begin position="2547"/>
        <end position="2585"/>
    </location>
</feature>
<feature type="region of interest" description="Disordered" evidence="1">
    <location>
        <begin position="2846"/>
        <end position="2877"/>
    </location>
</feature>
<feature type="compositionally biased region" description="Polar residues" evidence="1">
    <location>
        <begin position="2574"/>
        <end position="2585"/>
    </location>
</feature>
<feature type="compositionally biased region" description="Basic and acidic residues" evidence="1">
    <location>
        <begin position="3381"/>
        <end position="3397"/>
    </location>
</feature>
<dbReference type="OrthoDB" id="10072397at2759"/>
<feature type="compositionally biased region" description="Polar residues" evidence="1">
    <location>
        <begin position="6967"/>
        <end position="6978"/>
    </location>
</feature>
<evidence type="ECO:0000313" key="3">
    <source>
        <dbReference type="Proteomes" id="UP000594454"/>
    </source>
</evidence>
<feature type="compositionally biased region" description="Polar residues" evidence="1">
    <location>
        <begin position="2013"/>
        <end position="2023"/>
    </location>
</feature>
<gene>
    <name evidence="2" type="ORF">HERILL_LOCUS14693</name>
</gene>
<feature type="compositionally biased region" description="Polar residues" evidence="1">
    <location>
        <begin position="3360"/>
        <end position="3374"/>
    </location>
</feature>
<feature type="region of interest" description="Disordered" evidence="1">
    <location>
        <begin position="905"/>
        <end position="939"/>
    </location>
</feature>
<protein>
    <submittedName>
        <fullName evidence="2">Uncharacterized protein</fullName>
    </submittedName>
</protein>
<feature type="compositionally biased region" description="Basic and acidic residues" evidence="1">
    <location>
        <begin position="3346"/>
        <end position="3357"/>
    </location>
</feature>
<reference evidence="2 3" key="1">
    <citation type="submission" date="2020-11" db="EMBL/GenBank/DDBJ databases">
        <authorList>
            <person name="Wallbank WR R."/>
            <person name="Pardo Diaz C."/>
            <person name="Kozak K."/>
            <person name="Martin S."/>
            <person name="Jiggins C."/>
            <person name="Moest M."/>
            <person name="Warren A I."/>
            <person name="Generalovic N T."/>
            <person name="Byers J.R.P. K."/>
            <person name="Montejo-Kovacevich G."/>
            <person name="Yen C E."/>
        </authorList>
    </citation>
    <scope>NUCLEOTIDE SEQUENCE [LARGE SCALE GENOMIC DNA]</scope>
</reference>
<feature type="compositionally biased region" description="Basic and acidic residues" evidence="1">
    <location>
        <begin position="2701"/>
        <end position="2710"/>
    </location>
</feature>
<feature type="compositionally biased region" description="Low complexity" evidence="1">
    <location>
        <begin position="2024"/>
        <end position="2036"/>
    </location>
</feature>
<feature type="compositionally biased region" description="Polar residues" evidence="1">
    <location>
        <begin position="315"/>
        <end position="326"/>
    </location>
</feature>
<feature type="compositionally biased region" description="Polar residues" evidence="1">
    <location>
        <begin position="1014"/>
        <end position="1027"/>
    </location>
</feature>
<dbReference type="Gene3D" id="3.30.40.10">
    <property type="entry name" value="Zinc/RING finger domain, C3HC4 (zinc finger)"/>
    <property type="match status" value="1"/>
</dbReference>
<feature type="compositionally biased region" description="Basic and acidic residues" evidence="1">
    <location>
        <begin position="5328"/>
        <end position="5337"/>
    </location>
</feature>
<feature type="compositionally biased region" description="Polar residues" evidence="1">
    <location>
        <begin position="905"/>
        <end position="916"/>
    </location>
</feature>
<feature type="compositionally biased region" description="Low complexity" evidence="1">
    <location>
        <begin position="4376"/>
        <end position="4390"/>
    </location>
</feature>
<feature type="compositionally biased region" description="Polar residues" evidence="1">
    <location>
        <begin position="3075"/>
        <end position="3084"/>
    </location>
</feature>
<feature type="region of interest" description="Disordered" evidence="1">
    <location>
        <begin position="6420"/>
        <end position="6443"/>
    </location>
</feature>
<name>A0A7R8V4I9_HERIL</name>
<feature type="compositionally biased region" description="Polar residues" evidence="1">
    <location>
        <begin position="5782"/>
        <end position="5821"/>
    </location>
</feature>
<feature type="region of interest" description="Disordered" evidence="1">
    <location>
        <begin position="1949"/>
        <end position="1992"/>
    </location>
</feature>
<feature type="compositionally biased region" description="Polar residues" evidence="1">
    <location>
        <begin position="4046"/>
        <end position="4065"/>
    </location>
</feature>
<feature type="compositionally biased region" description="Polar residues" evidence="1">
    <location>
        <begin position="5228"/>
        <end position="5250"/>
    </location>
</feature>
<feature type="region of interest" description="Disordered" evidence="1">
    <location>
        <begin position="3977"/>
        <end position="4079"/>
    </location>
</feature>
<feature type="region of interest" description="Disordered" evidence="1">
    <location>
        <begin position="3182"/>
        <end position="3234"/>
    </location>
</feature>
<feature type="compositionally biased region" description="Polar residues" evidence="1">
    <location>
        <begin position="6923"/>
        <end position="6944"/>
    </location>
</feature>
<feature type="compositionally biased region" description="Polar residues" evidence="1">
    <location>
        <begin position="2550"/>
        <end position="2563"/>
    </location>
</feature>
<feature type="compositionally biased region" description="Low complexity" evidence="1">
    <location>
        <begin position="2795"/>
        <end position="2807"/>
    </location>
</feature>
<proteinExistence type="predicted"/>
<feature type="region of interest" description="Disordered" evidence="1">
    <location>
        <begin position="2275"/>
        <end position="2305"/>
    </location>
</feature>
<feature type="compositionally biased region" description="Polar residues" evidence="1">
    <location>
        <begin position="2714"/>
        <end position="2723"/>
    </location>
</feature>
<feature type="region of interest" description="Disordered" evidence="1">
    <location>
        <begin position="2004"/>
        <end position="2059"/>
    </location>
</feature>
<feature type="compositionally biased region" description="Basic and acidic residues" evidence="1">
    <location>
        <begin position="5738"/>
        <end position="5750"/>
    </location>
</feature>
<dbReference type="Proteomes" id="UP000594454">
    <property type="component" value="Chromosome 6"/>
</dbReference>
<feature type="compositionally biased region" description="Basic and acidic residues" evidence="1">
    <location>
        <begin position="5003"/>
        <end position="5013"/>
    </location>
</feature>
<feature type="region of interest" description="Disordered" evidence="1">
    <location>
        <begin position="5315"/>
        <end position="5386"/>
    </location>
</feature>
<feature type="region of interest" description="Disordered" evidence="1">
    <location>
        <begin position="4493"/>
        <end position="4526"/>
    </location>
</feature>
<feature type="region of interest" description="Disordered" evidence="1">
    <location>
        <begin position="5619"/>
        <end position="5689"/>
    </location>
</feature>
<feature type="region of interest" description="Disordered" evidence="1">
    <location>
        <begin position="131"/>
        <end position="152"/>
    </location>
</feature>
<feature type="region of interest" description="Disordered" evidence="1">
    <location>
        <begin position="775"/>
        <end position="812"/>
    </location>
</feature>
<feature type="compositionally biased region" description="Basic and acidic residues" evidence="1">
    <location>
        <begin position="800"/>
        <end position="812"/>
    </location>
</feature>
<organism evidence="2 3">
    <name type="scientific">Hermetia illucens</name>
    <name type="common">Black soldier fly</name>
    <dbReference type="NCBI Taxonomy" id="343691"/>
    <lineage>
        <taxon>Eukaryota</taxon>
        <taxon>Metazoa</taxon>
        <taxon>Ecdysozoa</taxon>
        <taxon>Arthropoda</taxon>
        <taxon>Hexapoda</taxon>
        <taxon>Insecta</taxon>
        <taxon>Pterygota</taxon>
        <taxon>Neoptera</taxon>
        <taxon>Endopterygota</taxon>
        <taxon>Diptera</taxon>
        <taxon>Brachycera</taxon>
        <taxon>Stratiomyomorpha</taxon>
        <taxon>Stratiomyidae</taxon>
        <taxon>Hermetiinae</taxon>
        <taxon>Hermetia</taxon>
    </lineage>
</organism>
<feature type="region of interest" description="Disordered" evidence="1">
    <location>
        <begin position="2151"/>
        <end position="2181"/>
    </location>
</feature>
<feature type="compositionally biased region" description="Basic and acidic residues" evidence="1">
    <location>
        <begin position="5156"/>
        <end position="5175"/>
    </location>
</feature>
<feature type="region of interest" description="Disordered" evidence="1">
    <location>
        <begin position="5738"/>
        <end position="5824"/>
    </location>
</feature>
<feature type="compositionally biased region" description="Basic and acidic residues" evidence="1">
    <location>
        <begin position="6694"/>
        <end position="6711"/>
    </location>
</feature>
<feature type="region of interest" description="Disordered" evidence="1">
    <location>
        <begin position="2211"/>
        <end position="2230"/>
    </location>
</feature>
<feature type="compositionally biased region" description="Low complexity" evidence="1">
    <location>
        <begin position="298"/>
        <end position="312"/>
    </location>
</feature>
<keyword evidence="3" id="KW-1185">Reference proteome</keyword>
<feature type="compositionally biased region" description="Polar residues" evidence="1">
    <location>
        <begin position="5015"/>
        <end position="5024"/>
    </location>
</feature>
<feature type="compositionally biased region" description="Low complexity" evidence="1">
    <location>
        <begin position="6420"/>
        <end position="6430"/>
    </location>
</feature>
<feature type="compositionally biased region" description="Basic and acidic residues" evidence="1">
    <location>
        <begin position="6790"/>
        <end position="6806"/>
    </location>
</feature>
<evidence type="ECO:0000256" key="1">
    <source>
        <dbReference type="SAM" id="MobiDB-lite"/>
    </source>
</evidence>
<feature type="region of interest" description="Disordered" evidence="1">
    <location>
        <begin position="3873"/>
        <end position="3963"/>
    </location>
</feature>
<dbReference type="EMBL" id="LR899014">
    <property type="protein sequence ID" value="CAD7092324.1"/>
    <property type="molecule type" value="Genomic_DNA"/>
</dbReference>
<feature type="compositionally biased region" description="Polar residues" evidence="1">
    <location>
        <begin position="4408"/>
        <end position="4428"/>
    </location>
</feature>
<feature type="region of interest" description="Disordered" evidence="1">
    <location>
        <begin position="2321"/>
        <end position="2407"/>
    </location>
</feature>
<feature type="region of interest" description="Disordered" evidence="1">
    <location>
        <begin position="2778"/>
        <end position="2827"/>
    </location>
</feature>
<feature type="compositionally biased region" description="Polar residues" evidence="1">
    <location>
        <begin position="3138"/>
        <end position="3147"/>
    </location>
</feature>
<feature type="region of interest" description="Disordered" evidence="1">
    <location>
        <begin position="3070"/>
        <end position="3149"/>
    </location>
</feature>
<accession>A0A7R8V4I9</accession>
<feature type="region of interest" description="Disordered" evidence="1">
    <location>
        <begin position="4456"/>
        <end position="4477"/>
    </location>
</feature>
<feature type="region of interest" description="Disordered" evidence="1">
    <location>
        <begin position="4571"/>
        <end position="4600"/>
    </location>
</feature>
<feature type="compositionally biased region" description="Polar residues" evidence="1">
    <location>
        <begin position="4582"/>
        <end position="4593"/>
    </location>
</feature>
<dbReference type="InterPro" id="IPR013083">
    <property type="entry name" value="Znf_RING/FYVE/PHD"/>
</dbReference>
<feature type="compositionally biased region" description="Basic and acidic residues" evidence="1">
    <location>
        <begin position="2815"/>
        <end position="2827"/>
    </location>
</feature>
<feature type="compositionally biased region" description="Polar residues" evidence="1">
    <location>
        <begin position="5363"/>
        <end position="5383"/>
    </location>
</feature>
<feature type="region of interest" description="Disordered" evidence="1">
    <location>
        <begin position="6139"/>
        <end position="6196"/>
    </location>
</feature>
<feature type="region of interest" description="Disordered" evidence="1">
    <location>
        <begin position="5003"/>
        <end position="5024"/>
    </location>
</feature>
<feature type="region of interest" description="Disordered" evidence="1">
    <location>
        <begin position="5458"/>
        <end position="5577"/>
    </location>
</feature>
<feature type="compositionally biased region" description="Basic and acidic residues" evidence="1">
    <location>
        <begin position="6165"/>
        <end position="6185"/>
    </location>
</feature>
<feature type="compositionally biased region" description="Polar residues" evidence="1">
    <location>
        <begin position="2424"/>
        <end position="2464"/>
    </location>
</feature>
<feature type="compositionally biased region" description="Basic and acidic residues" evidence="1">
    <location>
        <begin position="3210"/>
        <end position="3219"/>
    </location>
</feature>
<feature type="compositionally biased region" description="Polar residues" evidence="1">
    <location>
        <begin position="3980"/>
        <end position="4029"/>
    </location>
</feature>
<feature type="compositionally biased region" description="Low complexity" evidence="1">
    <location>
        <begin position="3517"/>
        <end position="3526"/>
    </location>
</feature>
<sequence>MGENLPSRSQFLIGITVVVGAASGLYLLSKSVQYLSQISERRQRKKRTEEPCNVCCINLDTENIKSSVKCVNCQKIACRGQSCSIWIPSQSGWECQLCNQSQESISKSSEWLNQQIAGKYLNPLSARSEPALQRSGLSPQPELDRQSDAASSYYGEQKERVREMIEETLAEMLGGSLDNISVNQLYKSRQYLPTWENGEAPGISQLKLKRFIEKIINDTLRLPDFTNEPLTPGPTYDQNLPFFDPKKYQELLATAVLNKIVDSYNYEQKFDKIKDAATDCSDLDKNHNALIGRKVQSGSVSSSSIEPESDCSITDPPTNISRCNDFSRSDSGSNLFSDILNRGDQNDSSMLSKYLAKHNVPLPDFSIDSDSSVEDNIPSEDHFGNTWEGNWLFKKKRPGHESPAAVGMLVPCPKEDVKTQIGDKTADELSDLSEAGSECGDNNIDEIEDNPPNALIQNRNIIGGKSPIGIFDELLEQTSLISTSSIPDGDTLYTETKNNFVLGDDLEHDLPKHNGHFHTDEAINSLVDTQQLQNNLSRSKEWGRKSHMKENINESQASRMRSAQKHPIYISTKDIPESELTSSSTASSAKNNAIARKPLTRLLPTKYTNKTNRYPLEACTPSTLSEKILSKIRCTKASAIQFLVVVSLAPSMAVPAVDSQTFNTIVQVTSTMTRGQDSTSTEETEGQAEESANEKEKSSVDQPDIASIPLPEIGENSETIADIVSLDVCIPPPIEFSSDTSGMETEGQGQIALAMPVLSSEAEVQEAEKNLDRKVVSEKVGTIGSLPSNPASSEADDGDDRNKSPEIKDTEIQKGITVESAFDGESISEINNQGLCDVTNVLKEEPMKLTEEVDLSQPYPEKLNPRILAVGIDKSDESTELVSSPVISSVDSTLEVAVIEADSPSGKNITETQNPKENAESEENITNVTGGIKTEDKPVKDSLEDIVEHVEEPKQKTDSGTITFVEGQSSNIQLSTQLDAKDLSQANSAPGELQSLNNAGGCPTFTVNVVGDQPNMNQVMNESSDSSDMVPHEAVEMNAQGFPSLKTKSLSPTESANEAEMSSQKSEDFAQGANKDVATDNSKVATEKLKEEVVSIKSMPHPNSLSTPEAFQIVVAGETVINDLEKVGTITSTMEAASNEQAMPVNKSDCSSCSGTTEDSKNFDSPVGSNNETEICKNIALDGGKTVIVSTMVTEEAPGESNRNSMDPENQISKDVEIDVEMSEPEDRPKNMEIVQRTTEPICLDPQENNPTSSDTLVNAEAVETTQNPATPSEQSEVINISTTSCKTVSIPEDETQGDGATAMATDALEVEACYIERKKQLTTEETSVLLSAEIDPCVQTPEVVLRMSKDTTSCSELTRDTSDKKSTIVGLERENVPCITIKIREEAVRNVSVLQPQEKTIIPEDISTKPSNSSMPEPVTTSAEPMNELQSIAVVVSSSTEPSVTTSVEQNEQNLTIVHSSINSVPALSEKSENTAVLISEMMAEATVSVEAITPSADNTGGVPFTKAKASIESAESVAGQTVAVEGCKLDFTENDPQISLKVEDPIEDCPKIIAKPVIANEEKLANALAAPERISEPSMLPLEPTPDLDAIETTVQSESEETDITGQNLSNALGEQPIVDHGTINAESPVTSQAADDLETNLVKTPDSAEAIGQGIQIEENVITDPINTSPRILPVNEEGGPKVVHVSKTSGSISESSLEPNAFSQDTAFSQDNKREHLSEFTKVDHADVTDTSTEVVSMSSEIMPKTSEDASEIFGSGSETSVNASKIVADVSEVPADIIISNTEIITPNSARESILEENCSIINIPETVESSAENSLAADKDTSLKSAMENAKPIGKVVVAQLVDAVEELASDPENTIADILQTQHVKTSSESTVITPEVLDDSVESDISEVSSIIENITSESVTELVDTSTEVNMQEKASCKPPELTIESSIGTLTATVNIDPRPTVIEGTSDKEEVIPELPQTSREVSEAPCYQEEVSLGSPHASPEVSREILEVLPEASSAAAENPQGSHTEVTLDTTATEPTSSSEGPTSRHENSMETPTILALPKETPSETKIETSKDSLDSAILKVVNNVEQIVTGTLKITEVASEGTEGISMPEVSPTEKLPELEAQEVNLVVESSPKTEIDTSSQSTIAVVESELKALPETPNLVSKTVDSEKPGTKEEPEPSYENPTTLSLTLETNADPSPVTAINTQASIIESTNVTPLQSTSEVERISENTSSELTQEALEISAESTQGPAIISRECIPEMVEEKHSEASEPTEILISAQFEDTTEKTSKLDIGTVESYPEVQRTEETGPIFVDDRVNVTIGTTRASLAEDIESTNPTSPEVKVSSSAKSTEEATENGSKAEHTEKVLVDANPKQVPPVPPSLIEDHTPKSIGTYNEVASKTEDDDTEPVAKPKILLSPDVPMEIIQTSVDSSPDATTEPLSCADISSDSGVELSSTLHGPSTESSPDTESVAEHLKFDKEDTIDIKDSVTETIFNAINAEDEVSLLSKCRDSGHQGTLQLSDAETGKGEQPNENPKVDTRYIQDIPFELFRRASTGNSEETSDTTASLKDLVQPAPSDLSSSPGNTNSVVLPTIEVQDDKGSKILVDDIMEPPSDFTDSEQISTSDIKATSELAASNAAENITSSTETSVSVCTDHSIKPVGIIVEKSTEPTSTVELIDSDSIQPISKLIEVFEKKVIESEKPVVKKDIAKEPDSENVPETKNNAISSEPVDRPVPEPSLCPASSELEGVQVNKPPDITEETKVIEQSTQFNLEAGNVEKISVPEYEDSTSASASNLPEECSLASEESSSEVTGSDEISIIHEKAPPKPLEEETITDEFSTATHSAELTITATDSTPVFGHENIEGEQPRADASRQPTEVDSQIKIELKPEIPDIVSIPVVPNSSEDGVSTTAIIQVAASELADSVSPIIMVDNNKSSAEETTMGSEFDISRSANPASLSKSERPASLVKLAEAAVGSKSEIETQLPVPERLEICANFDDELKASAAQSTNTVISEISTSQSGINVETDGVASTIELEGFSTTTTAEPTNIEESSSDLTCHTIKISLDSAASTLTASAPTQHSNSAPTEVSPELAMESEHSDIESVRSSFASKLSEPETGVEIVEPASETSKVTADVDIEPTDTNGESENISEAAVVTADLISATSKSLEVPQDPENPITTFTEASDVTSVEEKEKSTETNATAVIAPESAVEESSKEVEEPTKANIEVDNNPAKAAPLHINVTPKESNSVDSVFSPEEAIIKVDPEPFTSEKPTSVEFVPEPEEGKFKENPGHSASQKLDSPESTPKPENGVSSEYININESISGTENRIDDSVGACAETGSQNGSKITVEHIPETKTVENKLYNQSSATDITQEPTVPTEPNPEAKRELLCTTDVEDKATTVGSESTTKSESRTKTTNVDETSEAVSPKDVIEQTEPTIESAAFPKVESVSSAAPINSDLPPDTGQFSSLLYDPVLEAASPTAKPEALTDLTVEGPPVEELDETSNKQSSSKIKNDLNESTSESTTSTIHTEKVTSATLPISSEVKSTFESTTTIDGSPETEQNNVTAEYIPEAMDFEKTEVINSELTQDDSVNSEVTKISETHSESPENVILTLDNTNLAPEITIPIEPSAGISVSTLNLTEKAIDSPGDFEAPSTESLESVQVLIECDSKTPSGTDDQITQSVFNVVETSLKSNEECIQEPTKQVIEPDHIPSKMEGSVESETPTFEPEHIATKTVTEKLQTTTADSQIGTIKATPTEYLSVMESNPKQMSCDPTLNHSQITSEPRQSGQIELTTHLKPQLVLPEISPLPIDSTADSTTAPNRGLEEIASKSKDLDSSNHAHLKVETNVKLEAAKVVRFKLDETLKEELTLDSINSAKESEPTEITTTIEPHAEKSQSDTERAFNSAPSPENRKPESELHSERTPDPAKSDDELEQISESDAETTSDQATSARKSGLENINEYPIPITACKISAADIGDTSGSKTKGSNDGSIHLFSQSSQTSERTEMSLSTEPSNPIDVQNAEQSSTIAELDPTPAGAVSENVAKVTNDTHGTLLEPTQSTSAITPEIPDIAEPDQEPIQEPLKVVEIPNDRTSACALQSDQSAKEPFQTTLIEPDSTIPPPTVDQVTEVEVEVAPTVQSLEKGEINNVKTFKDIDSTTQDTTNATETNLTPETTGKSVELVSNVSQVTASEIPDQTPLSRECGAASGDGHVNLIVAISQPETPGINNCPESLVATKSSTEDCTVCPEPPITSESVTEDTIDVCPEPPIITELVSEDHTSLTAENTIHHRSEIISNEGESDETAPVAIAQPSKEITAPVPESNSNTSAHTPELKEETKIEPIPTDSLNAIDPDTNTESIDVTEGSDCKDSKSIGESILNSTTSTNELTSRPMSSTMNPTLTEPIDEPTTQLENRSTEQSSTVESNDSPVLEVNENLIKQAETIEGSERRSITLEPAAPELPHPIVPAHPTEEPTEPTKIVEEAIPEPIPVEKIQSEKSDAEPTNSSAQPSSELVATIPEQTSETLVKQTTYEEAIKSTTDSVVTTVIETPPANLPAKPTEVVKDISEPAYVEDTQSEKLNTEPTSSSANPTPGGTIPEVASYTDSINIDSPEAVCTELPESTSSVTKPSEAVPDLIDPEIIPAPIGPDMTVDENANTTKAQLETTSLPSHVSADVPGPAGVPEQTREVEAITAIEPASPSTNIKTEFSECIAVPAFEPGAIEHNTEPEPKAKEFIVSQTSIETGTLSINTRNEMAQEIEAGLTNVPLTAIIEEIDTTQELTSDSIDTPAGTTNIDILEHAPQPTSDCKNVDSTTGATTYETTLPQPEITLSINEVTSTTPITIVPKSETIDSSYKENEASTKVPSSLDQLTDVVQDSTVSNSKVFVSSCNENEPVTKTPSSNQLTDIAPKPIILDSKIIDSNFGEGKTLSKAVSAIDIGPEPVNCVDSSATEISDDGTTVLELSLESTSIITECPESISTTVANSEVVDTVINQEPVFENNLKSETEAKEPIRSQVSTETATSSINDRKVDALTTVAEEVNSTQESASDLVNAASEPTELLQDTIPATVPEVESKSAYSEKATSAEPGPQDVTNIQEVTPHSEDSSTALEPIRQTFDCKNIDEVIPSESAALSENILSIKEAETNDIEEPAPAPPKEHLKPSEIIEDITSEHTPAEVFQSKKFQEELPSDSTRFDPDVTPQSEQSKQSETSDVLISNKLIAPVKPALQSTDAMTESSATESPVAPTTESADAIMMPNLSPESDAEPTGKTGELIANQPEVARKAVTIADDIGQEAETELANSATSAIIEVATATQEITSEPAHGHRAGIELEKTENEVSIDSTKSPSESAADNREATLQAEILSSDSCQTKPTEDFPSNQPALKSIGADTENSICSSALEAASKLEDAIVESNLALVSVKLENEPNKVEQSENEIIAEAPKIMPHDPANTTVVEAGNAVPKSSSEPNKVAVEPEDISPKPISATEIISEKSKGELSVEYVKPVAESTVNLPELETESCHYTSEPKGPSEASDSKHVDSTDEAVLSEKPAAHETVLGSTSNTIKCSSPDSPPKPSSELAAVPVEQNLVAENNVQPTNQSEEIRTCQAKQISEIERESPILADAVVDEPKTEMSTIPVEVSETERKSASEATVATAEPIETTDITSEPAFESEIVPEVSETEKATEAIEPELIITNGSSISENYAPAIESQPITTKFNLDISDTVAELVSEYALELAIRAKEPDLESERQSVESLTNIEFEESDGTDRQDNSKLESPDIELDATTTPKGTSSSSEDVSTCTYETAPSSFTELLGQTSPSNLTEPDLNKDSIEFSDLSSIPPPTEFKTNIAETVIGNEEAQTCGGFEVQSQNVEVLINEAPESIKIHTEKYKDETKLSIDAEIRPNSPRFEFGQEAILTLDTSSVIEDSSDSAIVKDDSQELLPIEKNQEDDQQIKIVEMEGTIYINPDYAPPGPHPWRMQRAESEDSFVTADSSELDPDVSITPPEISICYMTSTILESIPEDQETSESLPELGVTDDGSTEAETVQSIEDDFTSNLMDDTFSVAEDLNKESEVLPLDTDNQILSDDFEEGLINETDPYTTQQEIIQSSHPLEIIEFPTFANINTDSMPAIVELSTLPTDKLTSTESSSTTTTTTDDTVCTAIESPSRKAKEEIPTDSPVESHKDSTSPSSTSPVKRLYSTSMSLELTNEPTNNTNSEQSTQEACSTVTNESITTATTAPTTTTPLHVTVTSNDNTAPPNIQERHIKLETLKNAAFSQPLSDEEDAVQVGHLSNLLPGSIAEREHKKWYNAVDMPNNPYSKEALKKRLSNTSDRPIDIPNINSPLEQAKSEDKIKEESGANKIISDANKLDYKRYGRDYYINDAKFTSNGNKSKLTASTSLYSLNTTDDKSRDKELSLQLQQPLSSSLSSLHRSHSWGDKRSNIVPDGGSSNCDIFTARPVRVEESDPILSKATKLEYLSTPDRDFYLLPTEEISSLRSISASEHSLSQAGDSLTPSEDSDTIRVYDLKTQETRLIRDDESIIAVTAVKGLNKTDTNRVQHPASSRPQLSTQRSIRTTVVNRGSTPTAFKFLQPKRRLYDTRRVMSEDTSSPTYDRENVSRSNGTPEKSVIEEDVLPALPSVKALMKAFQNPSQDSNVQLNRPKSYSWKSVENNTKEEPTAPAQPPKLAEPQNKSPEKAEPIKEEKQVHFEEVPATAAAPSSETENRQEEVTNESVQTAQPEKLIDLSPMSQQVSEPIGEPLSPQEPCKDSYSPPYDQKYCPAEPETAQAPEEKANEQNSLEWKDENVEIVSIPKDEQQATPPNTPDDANQETPVQSTLIVMVTPKEESTPEPAQATPAREPTVVEKFIENEKQASMPPVDVKPAVEPEQKPTPEVVETETAPNPSTEPTALVEPTPTPAPVAESTQSSITEPSPVQTTETTAAPVSTPAEEKDPEIPAASSPEPVAENSQQTVETQPAENGFHEASPASPPPEVNDELPKQSIVEQKRAEIRFTQESPVRERPISPVLVPGKLKSSIAFFENLNKK</sequence>
<feature type="compositionally biased region" description="Polar residues" evidence="1">
    <location>
        <begin position="4502"/>
        <end position="4526"/>
    </location>
</feature>
<feature type="compositionally biased region" description="Acidic residues" evidence="1">
    <location>
        <begin position="3932"/>
        <end position="3944"/>
    </location>
</feature>
<feature type="compositionally biased region" description="Polar residues" evidence="1">
    <location>
        <begin position="6818"/>
        <end position="6838"/>
    </location>
</feature>
<feature type="compositionally biased region" description="Polar residues" evidence="1">
    <location>
        <begin position="5200"/>
        <end position="5215"/>
    </location>
</feature>
<feature type="compositionally biased region" description="Basic and acidic residues" evidence="1">
    <location>
        <begin position="2161"/>
        <end position="2172"/>
    </location>
</feature>
<feature type="compositionally biased region" description="Basic and acidic residues" evidence="1">
    <location>
        <begin position="3911"/>
        <end position="3931"/>
    </location>
</feature>
<feature type="region of interest" description="Disordered" evidence="1">
    <location>
        <begin position="1013"/>
        <end position="1083"/>
    </location>
</feature>
<feature type="compositionally biased region" description="Polar residues" evidence="1">
    <location>
        <begin position="5556"/>
        <end position="5565"/>
    </location>
</feature>
<feature type="region of interest" description="Disordered" evidence="1">
    <location>
        <begin position="6599"/>
        <end position="6629"/>
    </location>
</feature>
<feature type="region of interest" description="Disordered" evidence="1">
    <location>
        <begin position="5072"/>
        <end position="5109"/>
    </location>
</feature>
<feature type="region of interest" description="Disordered" evidence="1">
    <location>
        <begin position="2506"/>
        <end position="2533"/>
    </location>
</feature>
<feature type="compositionally biased region" description="Basic and acidic residues" evidence="1">
    <location>
        <begin position="3891"/>
        <end position="3902"/>
    </location>
</feature>
<feature type="compositionally biased region" description="Basic and acidic residues" evidence="1">
    <location>
        <begin position="2354"/>
        <end position="2363"/>
    </location>
</feature>
<feature type="region of interest" description="Disordered" evidence="1">
    <location>
        <begin position="298"/>
        <end position="326"/>
    </location>
</feature>
<feature type="compositionally biased region" description="Basic and acidic residues" evidence="1">
    <location>
        <begin position="7005"/>
        <end position="7017"/>
    </location>
</feature>
<feature type="compositionally biased region" description="Polar residues" evidence="1">
    <location>
        <begin position="5338"/>
        <end position="5351"/>
    </location>
</feature>
<feature type="compositionally biased region" description="Basic and acidic residues" evidence="1">
    <location>
        <begin position="6862"/>
        <end position="6872"/>
    </location>
</feature>
<feature type="compositionally biased region" description="Basic and acidic residues" evidence="1">
    <location>
        <begin position="5764"/>
        <end position="5775"/>
    </location>
</feature>
<feature type="compositionally biased region" description="Low complexity" evidence="1">
    <location>
        <begin position="6139"/>
        <end position="6157"/>
    </location>
</feature>
<feature type="compositionally biased region" description="Polar residues" evidence="1">
    <location>
        <begin position="3290"/>
        <end position="3301"/>
    </location>
</feature>
<feature type="region of interest" description="Disordered" evidence="1">
    <location>
        <begin position="672"/>
        <end position="714"/>
    </location>
</feature>
<feature type="compositionally biased region" description="Basic and acidic residues" evidence="1">
    <location>
        <begin position="2858"/>
        <end position="2869"/>
    </location>
</feature>
<feature type="compositionally biased region" description="Polar residues" evidence="1">
    <location>
        <begin position="4391"/>
        <end position="4401"/>
    </location>
</feature>
<feature type="compositionally biased region" description="Low complexity" evidence="1">
    <location>
        <begin position="3310"/>
        <end position="3321"/>
    </location>
</feature>
<feature type="region of interest" description="Disordered" evidence="1">
    <location>
        <begin position="3492"/>
        <end position="3531"/>
    </location>
</feature>
<feature type="region of interest" description="Disordered" evidence="1">
    <location>
        <begin position="4295"/>
        <end position="4433"/>
    </location>
</feature>
<evidence type="ECO:0000313" key="2">
    <source>
        <dbReference type="EMBL" id="CAD7092324.1"/>
    </source>
</evidence>
<feature type="region of interest" description="Disordered" evidence="1">
    <location>
        <begin position="6670"/>
        <end position="7017"/>
    </location>
</feature>
<feature type="compositionally biased region" description="Polar residues" evidence="1">
    <location>
        <begin position="1046"/>
        <end position="1064"/>
    </location>
</feature>
<feature type="region of interest" description="Disordered" evidence="1">
    <location>
        <begin position="2424"/>
        <end position="2467"/>
    </location>
</feature>
<feature type="region of interest" description="Disordered" evidence="1">
    <location>
        <begin position="5144"/>
        <end position="5280"/>
    </location>
</feature>